<dbReference type="Gene3D" id="3.40.50.12780">
    <property type="entry name" value="N-terminal domain of ligase-like"/>
    <property type="match status" value="1"/>
</dbReference>
<evidence type="ECO:0000313" key="4">
    <source>
        <dbReference type="EMBL" id="GLI57922.1"/>
    </source>
</evidence>
<dbReference type="PROSITE" id="PS00455">
    <property type="entry name" value="AMP_BINDING"/>
    <property type="match status" value="1"/>
</dbReference>
<evidence type="ECO:0000256" key="2">
    <source>
        <dbReference type="ARBA" id="ARBA00022840"/>
    </source>
</evidence>
<organism evidence="4 5">
    <name type="scientific">Propionigenium maris DSM 9537</name>
    <dbReference type="NCBI Taxonomy" id="1123000"/>
    <lineage>
        <taxon>Bacteria</taxon>
        <taxon>Fusobacteriati</taxon>
        <taxon>Fusobacteriota</taxon>
        <taxon>Fusobacteriia</taxon>
        <taxon>Fusobacteriales</taxon>
        <taxon>Fusobacteriaceae</taxon>
        <taxon>Propionigenium</taxon>
    </lineage>
</organism>
<gene>
    <name evidence="4" type="ORF">PM10SUCC1_34360</name>
</gene>
<keyword evidence="1" id="KW-0547">Nucleotide-binding</keyword>
<feature type="domain" description="AMP-dependent synthetase/ligase" evidence="3">
    <location>
        <begin position="10"/>
        <end position="442"/>
    </location>
</feature>
<dbReference type="EMBL" id="BSDY01000028">
    <property type="protein sequence ID" value="GLI57922.1"/>
    <property type="molecule type" value="Genomic_DNA"/>
</dbReference>
<dbReference type="InterPro" id="IPR000873">
    <property type="entry name" value="AMP-dep_synth/lig_dom"/>
</dbReference>
<comment type="caution">
    <text evidence="4">The sequence shown here is derived from an EMBL/GenBank/DDBJ whole genome shotgun (WGS) entry which is preliminary data.</text>
</comment>
<sequence>MKRKTIIHLFEESVKRYRDNILVWEKQGGEYRGITYREVSRLVMKFAGGLMDMGIETGETISIVSEGRSQWIITELGILYAGAVSVPISTKIDELPDLIGRLKHAQCTTIVVSKNHLKKILAIKDKLPHLKRIIHLDTIETAEREITSIDEVYRRGEVYLSVSSAALLMRSEQVGEEDPASICYTSGTSGNPKGIVLTHKNYITNVEQSSAVISIPEWYTSLLILPWDHSFAHTAGIYTLMKNGASIASVEVGETKMETLKNIPKNIREIKPVFLLTVPSLVQNFKKNIERSIEARGRLTKVVFNIALAISCYYRDSSSNKTSIGKFLVKPLYTLFDRTIFSRIREGFGGRLKFFIGGGSLLSLEMQTFFSAIGLPIYQGYGLTEAAPVISANAPGRFKLGSSGIPVKDMEIKICSEEGVSLPPGERGEICVRGENVMKGYWRDPDSTREVIREEWLHTGDLGYLDGEGFLYVLGRKKTLLIGDDGEKYSPEGIEETICSSSPLISQMILYNNQSSYTVALIVLDSYQVKELLKRKKLTLGDERGQRLIIKVIEEEIKRYRYGDRKGTFPSRWLPSAFSLLEEGFTEENGLLNSTLKIVRLKILRTYKEKLEFMYTSKGKDIYNSENLKCISRL</sequence>
<accession>A0A9W6GNY1</accession>
<dbReference type="InterPro" id="IPR042099">
    <property type="entry name" value="ANL_N_sf"/>
</dbReference>
<reference evidence="4" key="1">
    <citation type="submission" date="2022-12" db="EMBL/GenBank/DDBJ databases">
        <title>Reference genome sequencing for broad-spectrum identification of bacterial and archaeal isolates by mass spectrometry.</title>
        <authorList>
            <person name="Sekiguchi Y."/>
            <person name="Tourlousse D.M."/>
        </authorList>
    </citation>
    <scope>NUCLEOTIDE SEQUENCE</scope>
    <source>
        <strain evidence="4">10succ1</strain>
    </source>
</reference>
<dbReference type="RefSeq" id="WP_281837597.1">
    <property type="nucleotide sequence ID" value="NZ_BSDY01000028.1"/>
</dbReference>
<name>A0A9W6GNY1_9FUSO</name>
<keyword evidence="2" id="KW-0067">ATP-binding</keyword>
<dbReference type="GO" id="GO:0005524">
    <property type="term" value="F:ATP binding"/>
    <property type="evidence" value="ECO:0007669"/>
    <property type="project" value="UniProtKB-KW"/>
</dbReference>
<dbReference type="InterPro" id="IPR020845">
    <property type="entry name" value="AMP-binding_CS"/>
</dbReference>
<dbReference type="Pfam" id="PF00501">
    <property type="entry name" value="AMP-binding"/>
    <property type="match status" value="1"/>
</dbReference>
<evidence type="ECO:0000259" key="3">
    <source>
        <dbReference type="Pfam" id="PF00501"/>
    </source>
</evidence>
<dbReference type="Proteomes" id="UP001144471">
    <property type="component" value="Unassembled WGS sequence"/>
</dbReference>
<dbReference type="GO" id="GO:0004467">
    <property type="term" value="F:long-chain fatty acid-CoA ligase activity"/>
    <property type="evidence" value="ECO:0007669"/>
    <property type="project" value="TreeGrafter"/>
</dbReference>
<dbReference type="GO" id="GO:0016020">
    <property type="term" value="C:membrane"/>
    <property type="evidence" value="ECO:0007669"/>
    <property type="project" value="TreeGrafter"/>
</dbReference>
<proteinExistence type="predicted"/>
<dbReference type="PANTHER" id="PTHR43272:SF33">
    <property type="entry name" value="AMP-BINDING DOMAIN-CONTAINING PROTEIN-RELATED"/>
    <property type="match status" value="1"/>
</dbReference>
<dbReference type="PANTHER" id="PTHR43272">
    <property type="entry name" value="LONG-CHAIN-FATTY-ACID--COA LIGASE"/>
    <property type="match status" value="1"/>
</dbReference>
<protein>
    <submittedName>
        <fullName evidence="4">AMP-dependent synthetase</fullName>
    </submittedName>
</protein>
<dbReference type="AlphaFoldDB" id="A0A9W6GNY1"/>
<dbReference type="SUPFAM" id="SSF56801">
    <property type="entry name" value="Acetyl-CoA synthetase-like"/>
    <property type="match status" value="1"/>
</dbReference>
<evidence type="ECO:0000256" key="1">
    <source>
        <dbReference type="ARBA" id="ARBA00022741"/>
    </source>
</evidence>
<evidence type="ECO:0000313" key="5">
    <source>
        <dbReference type="Proteomes" id="UP001144471"/>
    </source>
</evidence>
<keyword evidence="5" id="KW-1185">Reference proteome</keyword>